<dbReference type="GO" id="GO:0009002">
    <property type="term" value="F:serine-type D-Ala-D-Ala carboxypeptidase activity"/>
    <property type="evidence" value="ECO:0007669"/>
    <property type="project" value="InterPro"/>
</dbReference>
<keyword evidence="4" id="KW-0133">Cell shape</keyword>
<sequence length="335" mass="35198">MLPRLSPATRALGVAVPAILAGGCLVYSGGQAQPSSLPNPRPVPITPRLPALPWPSTGQAAVEITGQTDGLSVYGKQRPVPIASVTKVMTALVILRDHPLGRNATGPSIQVDRQAEIESGNRDESTVPITAGQSFTERQLLELMLIPSGNNAARLLARWDAGSEQAFARKMNEAAAKLGMKNTTYTGASGYEPTTVSTAVDQLKLAKQAMKNPVLRDIVATAKITIPGIAGTIVNGNKLLRLPGVIGLKTGTSTAAGGALLWAARPTSGDRDRLILGVVLRQGDTGDTLAEKKQAALAASRRLIVAVQRYPNLQKHQLLDILEGRGFPQPRGGPC</sequence>
<proteinExistence type="inferred from homology"/>
<evidence type="ECO:0000256" key="5">
    <source>
        <dbReference type="ARBA" id="ARBA00022984"/>
    </source>
</evidence>
<dbReference type="PROSITE" id="PS51257">
    <property type="entry name" value="PROKAR_LIPOPROTEIN"/>
    <property type="match status" value="1"/>
</dbReference>
<feature type="binding site" evidence="8">
    <location>
        <position position="249"/>
    </location>
    <ligand>
        <name>substrate</name>
    </ligand>
</feature>
<dbReference type="InterPro" id="IPR018044">
    <property type="entry name" value="Peptidase_S11"/>
</dbReference>
<dbReference type="Pfam" id="PF00768">
    <property type="entry name" value="Peptidase_S11"/>
    <property type="match status" value="1"/>
</dbReference>
<dbReference type="PANTHER" id="PTHR21581:SF33">
    <property type="entry name" value="D-ALANYL-D-ALANINE CARBOXYPEPTIDASE DACB"/>
    <property type="match status" value="1"/>
</dbReference>
<evidence type="ECO:0000313" key="12">
    <source>
        <dbReference type="Proteomes" id="UP000236732"/>
    </source>
</evidence>
<evidence type="ECO:0000256" key="3">
    <source>
        <dbReference type="ARBA" id="ARBA00022801"/>
    </source>
</evidence>
<protein>
    <submittedName>
        <fullName evidence="11">D-alanyl-D-alanine carboxypeptidase (Penicillin-binding protein 5/6)</fullName>
    </submittedName>
</protein>
<accession>A0A1H6EVZ8</accession>
<gene>
    <name evidence="11" type="ORF">SAMN05444920_11863</name>
</gene>
<dbReference type="InterPro" id="IPR001967">
    <property type="entry name" value="Peptidase_S11_N"/>
</dbReference>
<dbReference type="GO" id="GO:0008360">
    <property type="term" value="P:regulation of cell shape"/>
    <property type="evidence" value="ECO:0007669"/>
    <property type="project" value="UniProtKB-KW"/>
</dbReference>
<keyword evidence="6" id="KW-0961">Cell wall biogenesis/degradation</keyword>
<feature type="domain" description="Peptidase S11 D-alanyl-D-alanine carboxypeptidase A N-terminal" evidence="10">
    <location>
        <begin position="77"/>
        <end position="276"/>
    </location>
</feature>
<dbReference type="AlphaFoldDB" id="A0A1H6EVZ8"/>
<keyword evidence="3" id="KW-0378">Hydrolase</keyword>
<dbReference type="RefSeq" id="WP_200824638.1">
    <property type="nucleotide sequence ID" value="NZ_FNVT01000018.1"/>
</dbReference>
<dbReference type="GO" id="GO:0071555">
    <property type="term" value="P:cell wall organization"/>
    <property type="evidence" value="ECO:0007669"/>
    <property type="project" value="UniProtKB-KW"/>
</dbReference>
<evidence type="ECO:0000256" key="9">
    <source>
        <dbReference type="RuleBase" id="RU004016"/>
    </source>
</evidence>
<dbReference type="Proteomes" id="UP000236732">
    <property type="component" value="Unassembled WGS sequence"/>
</dbReference>
<evidence type="ECO:0000313" key="11">
    <source>
        <dbReference type="EMBL" id="SEH00874.1"/>
    </source>
</evidence>
<dbReference type="PRINTS" id="PR00725">
    <property type="entry name" value="DADACBPTASE1"/>
</dbReference>
<dbReference type="GO" id="GO:0006508">
    <property type="term" value="P:proteolysis"/>
    <property type="evidence" value="ECO:0007669"/>
    <property type="project" value="InterPro"/>
</dbReference>
<keyword evidence="12" id="KW-1185">Reference proteome</keyword>
<dbReference type="InterPro" id="IPR012338">
    <property type="entry name" value="Beta-lactam/transpept-like"/>
</dbReference>
<evidence type="ECO:0000256" key="6">
    <source>
        <dbReference type="ARBA" id="ARBA00023316"/>
    </source>
</evidence>
<keyword evidence="11" id="KW-0645">Protease</keyword>
<dbReference type="EMBL" id="FNVT01000018">
    <property type="protein sequence ID" value="SEH00874.1"/>
    <property type="molecule type" value="Genomic_DNA"/>
</dbReference>
<dbReference type="PANTHER" id="PTHR21581">
    <property type="entry name" value="D-ALANYL-D-ALANINE CARBOXYPEPTIDASE"/>
    <property type="match status" value="1"/>
</dbReference>
<evidence type="ECO:0000256" key="7">
    <source>
        <dbReference type="PIRSR" id="PIRSR618044-1"/>
    </source>
</evidence>
<evidence type="ECO:0000256" key="4">
    <source>
        <dbReference type="ARBA" id="ARBA00022960"/>
    </source>
</evidence>
<dbReference type="SUPFAM" id="SSF56601">
    <property type="entry name" value="beta-lactamase/transpeptidase-like"/>
    <property type="match status" value="1"/>
</dbReference>
<comment type="similarity">
    <text evidence="1 9">Belongs to the peptidase S11 family.</text>
</comment>
<evidence type="ECO:0000256" key="2">
    <source>
        <dbReference type="ARBA" id="ARBA00022729"/>
    </source>
</evidence>
<evidence type="ECO:0000256" key="8">
    <source>
        <dbReference type="PIRSR" id="PIRSR618044-2"/>
    </source>
</evidence>
<keyword evidence="5" id="KW-0573">Peptidoglycan synthesis</keyword>
<keyword evidence="11" id="KW-0121">Carboxypeptidase</keyword>
<keyword evidence="2" id="KW-0732">Signal</keyword>
<dbReference type="GO" id="GO:0009252">
    <property type="term" value="P:peptidoglycan biosynthetic process"/>
    <property type="evidence" value="ECO:0007669"/>
    <property type="project" value="UniProtKB-KW"/>
</dbReference>
<feature type="active site" description="Proton acceptor" evidence="7">
    <location>
        <position position="87"/>
    </location>
</feature>
<feature type="active site" description="Acyl-ester intermediate" evidence="7">
    <location>
        <position position="84"/>
    </location>
</feature>
<organism evidence="11 12">
    <name type="scientific">Nonomuraea solani</name>
    <dbReference type="NCBI Taxonomy" id="1144553"/>
    <lineage>
        <taxon>Bacteria</taxon>
        <taxon>Bacillati</taxon>
        <taxon>Actinomycetota</taxon>
        <taxon>Actinomycetes</taxon>
        <taxon>Streptosporangiales</taxon>
        <taxon>Streptosporangiaceae</taxon>
        <taxon>Nonomuraea</taxon>
    </lineage>
</organism>
<evidence type="ECO:0000259" key="10">
    <source>
        <dbReference type="Pfam" id="PF00768"/>
    </source>
</evidence>
<feature type="active site" evidence="7">
    <location>
        <position position="148"/>
    </location>
</feature>
<reference evidence="11 12" key="1">
    <citation type="submission" date="2016-10" db="EMBL/GenBank/DDBJ databases">
        <authorList>
            <person name="de Groot N.N."/>
        </authorList>
    </citation>
    <scope>NUCLEOTIDE SEQUENCE [LARGE SCALE GENOMIC DNA]</scope>
    <source>
        <strain evidence="11 12">CGMCC 4.7037</strain>
    </source>
</reference>
<evidence type="ECO:0000256" key="1">
    <source>
        <dbReference type="ARBA" id="ARBA00007164"/>
    </source>
</evidence>
<dbReference type="Gene3D" id="3.40.710.10">
    <property type="entry name" value="DD-peptidase/beta-lactamase superfamily"/>
    <property type="match status" value="1"/>
</dbReference>
<name>A0A1H6EVZ8_9ACTN</name>